<dbReference type="EMBL" id="FQVF01000005">
    <property type="protein sequence ID" value="SHF12131.1"/>
    <property type="molecule type" value="Genomic_DNA"/>
</dbReference>
<evidence type="ECO:0000256" key="1">
    <source>
        <dbReference type="ARBA" id="ARBA00004418"/>
    </source>
</evidence>
<accession>A0A1M4Z268</accession>
<feature type="signal peptide" evidence="3">
    <location>
        <begin position="1"/>
        <end position="25"/>
    </location>
</feature>
<dbReference type="OrthoDB" id="7317090at2"/>
<dbReference type="STRING" id="1122206.SAMN02745753_01388"/>
<gene>
    <name evidence="4" type="ORF">SAMN02745753_01388</name>
</gene>
<organism evidence="4 5">
    <name type="scientific">Marinomonas polaris DSM 16579</name>
    <dbReference type="NCBI Taxonomy" id="1122206"/>
    <lineage>
        <taxon>Bacteria</taxon>
        <taxon>Pseudomonadati</taxon>
        <taxon>Pseudomonadota</taxon>
        <taxon>Gammaproteobacteria</taxon>
        <taxon>Oceanospirillales</taxon>
        <taxon>Oceanospirillaceae</taxon>
        <taxon>Marinomonas</taxon>
    </lineage>
</organism>
<keyword evidence="5" id="KW-1185">Reference proteome</keyword>
<dbReference type="Proteomes" id="UP000184517">
    <property type="component" value="Unassembled WGS sequence"/>
</dbReference>
<evidence type="ECO:0000256" key="3">
    <source>
        <dbReference type="SAM" id="SignalP"/>
    </source>
</evidence>
<comment type="subcellular location">
    <subcellularLocation>
        <location evidence="1">Periplasm</location>
    </subcellularLocation>
</comment>
<dbReference type="PANTHER" id="PTHR43649">
    <property type="entry name" value="ARABINOSE-BINDING PROTEIN-RELATED"/>
    <property type="match status" value="1"/>
</dbReference>
<dbReference type="SUPFAM" id="SSF53850">
    <property type="entry name" value="Periplasmic binding protein-like II"/>
    <property type="match status" value="1"/>
</dbReference>
<feature type="chain" id="PRO_5013110051" evidence="3">
    <location>
        <begin position="26"/>
        <end position="428"/>
    </location>
</feature>
<dbReference type="GO" id="GO:0042597">
    <property type="term" value="C:periplasmic space"/>
    <property type="evidence" value="ECO:0007669"/>
    <property type="project" value="UniProtKB-SubCell"/>
</dbReference>
<dbReference type="InterPro" id="IPR050490">
    <property type="entry name" value="Bact_solute-bd_prot1"/>
</dbReference>
<proteinExistence type="inferred from homology"/>
<evidence type="ECO:0000256" key="2">
    <source>
        <dbReference type="ARBA" id="ARBA00008520"/>
    </source>
</evidence>
<protein>
    <submittedName>
        <fullName evidence="4">Carbohydrate ABC transporter substrate-binding protein, CUT1 family</fullName>
    </submittedName>
</protein>
<comment type="similarity">
    <text evidence="2">Belongs to the bacterial solute-binding protein 1 family.</text>
</comment>
<dbReference type="Gene3D" id="3.40.190.10">
    <property type="entry name" value="Periplasmic binding protein-like II"/>
    <property type="match status" value="2"/>
</dbReference>
<dbReference type="AlphaFoldDB" id="A0A1M4Z268"/>
<sequence>MKIKTIALLVGLASAGSMVSVNANAEDLRMSWWGGNSRHTATNDAVKEFEKVHPEISVKTEYTGWGGHLERLTTQIAGNTEPDVMQTNWNWMPIFSARGDGFKDLREYSDVLDLTQFDKSALDAGTNNGKLNGIPVSMAARIFYYNKDTWAKAGLPYPVTWEDLMAAGPVFKEKLGDEFFPIILEGRDIIAMNRSFMVQKYGIPMIDEANKKFAYSDAQMLEFFKMYEDMVKNHVAPSSKYVAGFGKANLYEHKPWINGEWAGVYMWNSAINKYNDNLKPPMSLDIGFYPMRKGAADAGLFYKPALMLSIGKNSKNPKDAAKLINFLLNEPAGYNAMGLARGVPLSLAARRALSLDGTIKDSDLSVAGLAQIDDLPKNILTSAHFENPKLLGLFEEMIEKMDQGDIKVEEAAKEFMSQGNRILRRAIK</sequence>
<reference evidence="5" key="1">
    <citation type="submission" date="2016-11" db="EMBL/GenBank/DDBJ databases">
        <authorList>
            <person name="Varghese N."/>
            <person name="Submissions S."/>
        </authorList>
    </citation>
    <scope>NUCLEOTIDE SEQUENCE [LARGE SCALE GENOMIC DNA]</scope>
    <source>
        <strain evidence="5">DSM 16579</strain>
    </source>
</reference>
<evidence type="ECO:0000313" key="4">
    <source>
        <dbReference type="EMBL" id="SHF12131.1"/>
    </source>
</evidence>
<dbReference type="PANTHER" id="PTHR43649:SF11">
    <property type="entry name" value="ABC TRANSPORTER SUBSTRATE-BINDING PROTEIN YESO-RELATED"/>
    <property type="match status" value="1"/>
</dbReference>
<name>A0A1M4Z268_9GAMM</name>
<dbReference type="InterPro" id="IPR006059">
    <property type="entry name" value="SBP"/>
</dbReference>
<evidence type="ECO:0000313" key="5">
    <source>
        <dbReference type="Proteomes" id="UP000184517"/>
    </source>
</evidence>
<dbReference type="RefSeq" id="WP_072838982.1">
    <property type="nucleotide sequence ID" value="NZ_FQVF01000005.1"/>
</dbReference>
<dbReference type="Pfam" id="PF01547">
    <property type="entry name" value="SBP_bac_1"/>
    <property type="match status" value="1"/>
</dbReference>
<keyword evidence="3" id="KW-0732">Signal</keyword>